<reference evidence="1 2" key="1">
    <citation type="submission" date="2006-10" db="EMBL/GenBank/DDBJ databases">
        <title>Complete sequence of chromosome of Pelobacter propionicus DSM 2379.</title>
        <authorList>
            <consortium name="US DOE Joint Genome Institute"/>
            <person name="Copeland A."/>
            <person name="Lucas S."/>
            <person name="Lapidus A."/>
            <person name="Barry K."/>
            <person name="Detter J.C."/>
            <person name="Glavina del Rio T."/>
            <person name="Hammon N."/>
            <person name="Israni S."/>
            <person name="Dalin E."/>
            <person name="Tice H."/>
            <person name="Pitluck S."/>
            <person name="Saunders E."/>
            <person name="Brettin T."/>
            <person name="Bruce D."/>
            <person name="Han C."/>
            <person name="Tapia R."/>
            <person name="Schmutz J."/>
            <person name="Larimer F."/>
            <person name="Land M."/>
            <person name="Hauser L."/>
            <person name="Kyrpides N."/>
            <person name="Kim E."/>
            <person name="Lovley D."/>
            <person name="Richardson P."/>
        </authorList>
    </citation>
    <scope>NUCLEOTIDE SEQUENCE [LARGE SCALE GENOMIC DNA]</scope>
    <source>
        <strain evidence="2">DSM 2379 / NBRC 103807 / OttBd1</strain>
    </source>
</reference>
<protein>
    <recommendedName>
        <fullName evidence="3">Lipoprotein</fullName>
    </recommendedName>
</protein>
<dbReference type="EMBL" id="CP000482">
    <property type="protein sequence ID" value="ABK99703.1"/>
    <property type="molecule type" value="Genomic_DNA"/>
</dbReference>
<dbReference type="KEGG" id="ppd:Ppro_2095"/>
<dbReference type="STRING" id="338966.Ppro_2095"/>
<dbReference type="AlphaFoldDB" id="A1AQT3"/>
<evidence type="ECO:0008006" key="3">
    <source>
        <dbReference type="Google" id="ProtNLM"/>
    </source>
</evidence>
<sequence>MLCSVALLMTACAATSNVVTDEEIVTNQKPMATYTSLLLRDFELKRELYDDGDERMGEREQRYERIPAQLTEQIQRYVKARRVYESVSRTTELTPKTLILQGKFIRMGRFRITIEALLLDGASGQEVAYFRQTLWDVLDTSEAVGRLGREVANFLDRIQYK</sequence>
<evidence type="ECO:0000313" key="1">
    <source>
        <dbReference type="EMBL" id="ABK99703.1"/>
    </source>
</evidence>
<accession>A1AQT3</accession>
<name>A1AQT3_PELPD</name>
<keyword evidence="2" id="KW-1185">Reference proteome</keyword>
<dbReference type="Proteomes" id="UP000006732">
    <property type="component" value="Chromosome"/>
</dbReference>
<dbReference type="HOGENOM" id="CLU_1642133_0_0_7"/>
<evidence type="ECO:0000313" key="2">
    <source>
        <dbReference type="Proteomes" id="UP000006732"/>
    </source>
</evidence>
<proteinExistence type="predicted"/>
<organism evidence="1 2">
    <name type="scientific">Pelobacter propionicus (strain DSM 2379 / NBRC 103807 / OttBd1)</name>
    <dbReference type="NCBI Taxonomy" id="338966"/>
    <lineage>
        <taxon>Bacteria</taxon>
        <taxon>Pseudomonadati</taxon>
        <taxon>Thermodesulfobacteriota</taxon>
        <taxon>Desulfuromonadia</taxon>
        <taxon>Desulfuromonadales</taxon>
        <taxon>Desulfuromonadaceae</taxon>
        <taxon>Pelobacter</taxon>
    </lineage>
</organism>
<gene>
    <name evidence="1" type="ordered locus">Ppro_2095</name>
</gene>